<dbReference type="AlphaFoldDB" id="A0A179FQE4"/>
<reference evidence="6 7" key="1">
    <citation type="journal article" date="2016" name="PLoS Pathog.">
        <title>Biosynthesis of antibiotic leucinostatins in bio-control fungus Purpureocillium lilacinum and their inhibition on phytophthora revealed by genome mining.</title>
        <authorList>
            <person name="Wang G."/>
            <person name="Liu Z."/>
            <person name="Lin R."/>
            <person name="Li E."/>
            <person name="Mao Z."/>
            <person name="Ling J."/>
            <person name="Yang Y."/>
            <person name="Yin W.B."/>
            <person name="Xie B."/>
        </authorList>
    </citation>
    <scope>NUCLEOTIDE SEQUENCE [LARGE SCALE GENOMIC DNA]</scope>
    <source>
        <strain evidence="6">170</strain>
    </source>
</reference>
<evidence type="ECO:0000313" key="7">
    <source>
        <dbReference type="Proteomes" id="UP000078397"/>
    </source>
</evidence>
<dbReference type="OrthoDB" id="66881at2759"/>
<dbReference type="PANTHER" id="PTHR43872">
    <property type="entry name" value="MONOOXYGENASE, PUTATIVE (AFU_ORTHOLOGUE AFUA_8G02570)-RELATED"/>
    <property type="match status" value="1"/>
</dbReference>
<accession>A0A179FQE4</accession>
<dbReference type="InterPro" id="IPR036188">
    <property type="entry name" value="FAD/NAD-bd_sf"/>
</dbReference>
<keyword evidence="2" id="KW-0285">Flavoprotein</keyword>
<evidence type="ECO:0000256" key="3">
    <source>
        <dbReference type="ARBA" id="ARBA00022827"/>
    </source>
</evidence>
<dbReference type="InterPro" id="IPR020946">
    <property type="entry name" value="Flavin_mOase-like"/>
</dbReference>
<protein>
    <submittedName>
        <fullName evidence="6">Flavin-binding monooxygenase</fullName>
    </submittedName>
</protein>
<proteinExistence type="predicted"/>
<organism evidence="6 7">
    <name type="scientific">Pochonia chlamydosporia 170</name>
    <dbReference type="NCBI Taxonomy" id="1380566"/>
    <lineage>
        <taxon>Eukaryota</taxon>
        <taxon>Fungi</taxon>
        <taxon>Dikarya</taxon>
        <taxon>Ascomycota</taxon>
        <taxon>Pezizomycotina</taxon>
        <taxon>Sordariomycetes</taxon>
        <taxon>Hypocreomycetidae</taxon>
        <taxon>Hypocreales</taxon>
        <taxon>Clavicipitaceae</taxon>
        <taxon>Pochonia</taxon>
    </lineage>
</organism>
<evidence type="ECO:0000256" key="1">
    <source>
        <dbReference type="ARBA" id="ARBA00001974"/>
    </source>
</evidence>
<dbReference type="KEGG" id="pchm:VFPPC_04146"/>
<dbReference type="GO" id="GO:0050660">
    <property type="term" value="F:flavin adenine dinucleotide binding"/>
    <property type="evidence" value="ECO:0007669"/>
    <property type="project" value="InterPro"/>
</dbReference>
<comment type="cofactor">
    <cofactor evidence="1">
        <name>FAD</name>
        <dbReference type="ChEBI" id="CHEBI:57692"/>
    </cofactor>
</comment>
<evidence type="ECO:0000256" key="5">
    <source>
        <dbReference type="ARBA" id="ARBA00023033"/>
    </source>
</evidence>
<keyword evidence="5 6" id="KW-0503">Monooxygenase</keyword>
<comment type="caution">
    <text evidence="6">The sequence shown here is derived from an EMBL/GenBank/DDBJ whole genome shotgun (WGS) entry which is preliminary data.</text>
</comment>
<dbReference type="Pfam" id="PF00743">
    <property type="entry name" value="FMO-like"/>
    <property type="match status" value="1"/>
</dbReference>
<evidence type="ECO:0000256" key="2">
    <source>
        <dbReference type="ARBA" id="ARBA00022630"/>
    </source>
</evidence>
<dbReference type="InterPro" id="IPR051820">
    <property type="entry name" value="FAD-binding_MO"/>
</dbReference>
<sequence>MAKRSFISSSTNLDYDVIIIGAGISGINAAYRLQNQAPPGTTYIILEARDTIGGTWDLFRYPGIRSDSDIFTFGFSWNPWPKQETLAMGPEIKQYMIQSAKAAGIYENIHFKNKMRSANWVSQDGCWELSACINGNERTVVYRSRFIFLGTGYYDYEHPLQAPIPGIGDFQGKVIHPQFWPEDYDFIDKNMVVIGSGATAISIVPAVAGKTKHVTMLQRSPTYIYPLSNRLKSTTVLFHMFPKRVAEGVIRMLWILEGYAMLALCRSFPNASRKHIRSINKKLLPPDFPIDPHFEPRYNPWQQRLCVSMDGDIFAAIRSGRASIVTDVIETVTKDSIRLASGATLHPDVIVTATGLKVKFGGGIQFSVDNKPVDPTESLAWRACMLQDIPNLIFSFGYENASWTLGADCAAQLLTRFMWELDKRSLTAVSPHLREGDKKMEARPLFSLSATYLKNIKGSLPMAGTEGPWRPRSHYAADFIAAKWGSLESGLLWE</sequence>
<evidence type="ECO:0000313" key="6">
    <source>
        <dbReference type="EMBL" id="OAQ67802.1"/>
    </source>
</evidence>
<dbReference type="GeneID" id="28847540"/>
<evidence type="ECO:0000256" key="4">
    <source>
        <dbReference type="ARBA" id="ARBA00023002"/>
    </source>
</evidence>
<dbReference type="GO" id="GO:0050661">
    <property type="term" value="F:NADP binding"/>
    <property type="evidence" value="ECO:0007669"/>
    <property type="project" value="InterPro"/>
</dbReference>
<keyword evidence="4" id="KW-0560">Oxidoreductase</keyword>
<keyword evidence="7" id="KW-1185">Reference proteome</keyword>
<dbReference type="PRINTS" id="PR00411">
    <property type="entry name" value="PNDRDTASEI"/>
</dbReference>
<dbReference type="GO" id="GO:0004499">
    <property type="term" value="F:N,N-dimethylaniline monooxygenase activity"/>
    <property type="evidence" value="ECO:0007669"/>
    <property type="project" value="InterPro"/>
</dbReference>
<dbReference type="Proteomes" id="UP000078397">
    <property type="component" value="Unassembled WGS sequence"/>
</dbReference>
<gene>
    <name evidence="6" type="ORF">VFPPC_04146</name>
</gene>
<dbReference type="RefSeq" id="XP_018144652.1">
    <property type="nucleotide sequence ID" value="XM_018283546.1"/>
</dbReference>
<dbReference type="PANTHER" id="PTHR43872:SF1">
    <property type="entry name" value="MONOOXYGENASE, PUTATIVE (AFU_ORTHOLOGUE AFUA_8G02570)-RELATED"/>
    <property type="match status" value="1"/>
</dbReference>
<keyword evidence="3" id="KW-0274">FAD</keyword>
<name>A0A179FQE4_METCM</name>
<dbReference type="Gene3D" id="3.50.50.60">
    <property type="entry name" value="FAD/NAD(P)-binding domain"/>
    <property type="match status" value="2"/>
</dbReference>
<dbReference type="EMBL" id="LSBJ02000003">
    <property type="protein sequence ID" value="OAQ67802.1"/>
    <property type="molecule type" value="Genomic_DNA"/>
</dbReference>
<dbReference type="SUPFAM" id="SSF51905">
    <property type="entry name" value="FAD/NAD(P)-binding domain"/>
    <property type="match status" value="1"/>
</dbReference>